<keyword evidence="6" id="KW-1185">Reference proteome</keyword>
<name>A0A165AKQ8_XYLHT</name>
<dbReference type="Pfam" id="PF00887">
    <property type="entry name" value="ACBP"/>
    <property type="match status" value="1"/>
</dbReference>
<dbReference type="PROSITE" id="PS51228">
    <property type="entry name" value="ACB_2"/>
    <property type="match status" value="1"/>
</dbReference>
<dbReference type="GO" id="GO:0000062">
    <property type="term" value="F:fatty-acyl-CoA binding"/>
    <property type="evidence" value="ECO:0007669"/>
    <property type="project" value="InterPro"/>
</dbReference>
<dbReference type="OMA" id="WMRRKKD"/>
<accession>A0A165AKQ8</accession>
<protein>
    <submittedName>
        <fullName evidence="5">Acyl-CoA binding protein</fullName>
    </submittedName>
</protein>
<dbReference type="Gene3D" id="1.20.80.10">
    <property type="match status" value="1"/>
</dbReference>
<sequence>MSDSVDRVFVHALSTVKKIPRTGSARPPPAERLKLYGLYKQSMEGNVVGIMDRPAGDNDEERAERAKWDAWNQQHGLSKTEAKRRYISTLIDAMHKYASSTSEARELVSELEFVWDQIKSNAPSSSSSPPLQTNDVPVAQSLSGQEKSGLKILNPVSPGDDEGHELREYVEAKTVDISDIDSDEYENVTERDESGSFARRKFTDEMRRPHRDWRRQVEQALVKITAEIAALREQIESSHRRSVKKRPPLVAFVLWAMGTSIRHLLIDTIIVGVLFLWMRRRKDPRLEDALKVIFNVLREYARRLRYRKRR</sequence>
<keyword evidence="3" id="KW-0472">Membrane</keyword>
<dbReference type="InterPro" id="IPR014352">
    <property type="entry name" value="FERM/acyl-CoA-bd_prot_sf"/>
</dbReference>
<dbReference type="InterPro" id="IPR000582">
    <property type="entry name" value="Acyl-CoA-binding_protein"/>
</dbReference>
<keyword evidence="3" id="KW-1133">Transmembrane helix</keyword>
<dbReference type="InterPro" id="IPR035984">
    <property type="entry name" value="Acyl-CoA-binding_sf"/>
</dbReference>
<dbReference type="SUPFAM" id="SSF47027">
    <property type="entry name" value="Acyl-CoA binding protein"/>
    <property type="match status" value="1"/>
</dbReference>
<proteinExistence type="predicted"/>
<evidence type="ECO:0000256" key="2">
    <source>
        <dbReference type="SAM" id="Coils"/>
    </source>
</evidence>
<dbReference type="PANTHER" id="PTHR23310">
    <property type="entry name" value="ACYL-COA-BINDING PROTEIN, ACBP"/>
    <property type="match status" value="1"/>
</dbReference>
<evidence type="ECO:0000313" key="6">
    <source>
        <dbReference type="Proteomes" id="UP000076632"/>
    </source>
</evidence>
<keyword evidence="3" id="KW-0812">Transmembrane</keyword>
<keyword evidence="1" id="KW-0446">Lipid-binding</keyword>
<feature type="coiled-coil region" evidence="2">
    <location>
        <begin position="214"/>
        <end position="241"/>
    </location>
</feature>
<dbReference type="EMBL" id="KV407462">
    <property type="protein sequence ID" value="KZF20647.1"/>
    <property type="molecule type" value="Genomic_DNA"/>
</dbReference>
<feature type="transmembrane region" description="Helical" evidence="3">
    <location>
        <begin position="249"/>
        <end position="277"/>
    </location>
</feature>
<dbReference type="InParanoid" id="A0A165AKQ8"/>
<evidence type="ECO:0000256" key="3">
    <source>
        <dbReference type="SAM" id="Phobius"/>
    </source>
</evidence>
<dbReference type="GO" id="GO:0006631">
    <property type="term" value="P:fatty acid metabolic process"/>
    <property type="evidence" value="ECO:0007669"/>
    <property type="project" value="TreeGrafter"/>
</dbReference>
<feature type="domain" description="ACB" evidence="4">
    <location>
        <begin position="5"/>
        <end position="99"/>
    </location>
</feature>
<evidence type="ECO:0000313" key="5">
    <source>
        <dbReference type="EMBL" id="KZF20647.1"/>
    </source>
</evidence>
<dbReference type="RefSeq" id="XP_018186202.1">
    <property type="nucleotide sequence ID" value="XM_018334430.1"/>
</dbReference>
<dbReference type="Proteomes" id="UP000076632">
    <property type="component" value="Unassembled WGS sequence"/>
</dbReference>
<keyword evidence="2" id="KW-0175">Coiled coil</keyword>
<dbReference type="STRING" id="1328760.A0A165AKQ8"/>
<dbReference type="GeneID" id="28899567"/>
<dbReference type="PANTHER" id="PTHR23310:SF133">
    <property type="entry name" value="COA BINDING PROTEIN, PUTATIVE (AFU_ORTHOLOGUE AFUA_1G12300)-RELATED"/>
    <property type="match status" value="1"/>
</dbReference>
<evidence type="ECO:0000259" key="4">
    <source>
        <dbReference type="PROSITE" id="PS51228"/>
    </source>
</evidence>
<dbReference type="OrthoDB" id="346910at2759"/>
<organism evidence="5 6">
    <name type="scientific">Xylona heveae (strain CBS 132557 / TC161)</name>
    <dbReference type="NCBI Taxonomy" id="1328760"/>
    <lineage>
        <taxon>Eukaryota</taxon>
        <taxon>Fungi</taxon>
        <taxon>Dikarya</taxon>
        <taxon>Ascomycota</taxon>
        <taxon>Pezizomycotina</taxon>
        <taxon>Xylonomycetes</taxon>
        <taxon>Xylonales</taxon>
        <taxon>Xylonaceae</taxon>
        <taxon>Xylona</taxon>
    </lineage>
</organism>
<evidence type="ECO:0000256" key="1">
    <source>
        <dbReference type="ARBA" id="ARBA00023121"/>
    </source>
</evidence>
<reference evidence="5 6" key="1">
    <citation type="journal article" date="2016" name="Fungal Biol.">
        <title>The genome of Xylona heveae provides a window into fungal endophytism.</title>
        <authorList>
            <person name="Gazis R."/>
            <person name="Kuo A."/>
            <person name="Riley R."/>
            <person name="LaButti K."/>
            <person name="Lipzen A."/>
            <person name="Lin J."/>
            <person name="Amirebrahimi M."/>
            <person name="Hesse C.N."/>
            <person name="Spatafora J.W."/>
            <person name="Henrissat B."/>
            <person name="Hainaut M."/>
            <person name="Grigoriev I.V."/>
            <person name="Hibbett D.S."/>
        </authorList>
    </citation>
    <scope>NUCLEOTIDE SEQUENCE [LARGE SCALE GENOMIC DNA]</scope>
    <source>
        <strain evidence="5 6">TC161</strain>
    </source>
</reference>
<gene>
    <name evidence="5" type="ORF">L228DRAFT_262574</name>
</gene>
<dbReference type="AlphaFoldDB" id="A0A165AKQ8"/>